<accession>A0ABD3SF56</accession>
<gene>
    <name evidence="4" type="ORF">ACHAXA_005219</name>
</gene>
<sequence>MLFYFLLPSRQDPMRRLVRYTIAGATLSWMHSECTKYRRFSPLPMIRGVNVRRPDLPPFLPEVDEWIDDIVGNGNDNGRVVMKTDPPTPVSSIIASTNDDNGGGKPKRGAGKSGGEATALTLPRNAPSTRKTYTKSTTNENDEGVGGRGGERGEVGEVEDPSHNNDHHNMWDPLQSFGSLSSIYRTWLEGHNMRALRSAQQRRISASEQLLALRKFSSSSSTRGVVVSTNSTGVLSSSTSPPAMVNNDDMGYALVTGASSGIGRALSVELARYRIPLILVARDLSRLMAVADDIERHYEVTVRILQADLSSPDCAKAIHDATTAAGLCVDILVNNAGLCAHGDFIDGDAIDVSRMLSVNVGAVTALSQLYGRDMKERRRGRILMVSSMSGALPGNPSVAVYAATKAYEKSLASSLGRELERYGVGVTCLLPGAVKDTAFAKRSEIEEAACFHFPGTQYVPLLIFCGLVEDLMLYVDFVLIYFPGYAKTPEFVAGEGIKGLMLGYPEEN</sequence>
<dbReference type="PRINTS" id="PR00080">
    <property type="entry name" value="SDRFAMILY"/>
</dbReference>
<evidence type="ECO:0000256" key="1">
    <source>
        <dbReference type="ARBA" id="ARBA00006484"/>
    </source>
</evidence>
<dbReference type="GO" id="GO:0016491">
    <property type="term" value="F:oxidoreductase activity"/>
    <property type="evidence" value="ECO:0007669"/>
    <property type="project" value="UniProtKB-KW"/>
</dbReference>
<dbReference type="InterPro" id="IPR002347">
    <property type="entry name" value="SDR_fam"/>
</dbReference>
<keyword evidence="2" id="KW-0560">Oxidoreductase</keyword>
<evidence type="ECO:0000313" key="4">
    <source>
        <dbReference type="EMBL" id="KAL3823031.1"/>
    </source>
</evidence>
<organism evidence="4 5">
    <name type="scientific">Cyclostephanos tholiformis</name>
    <dbReference type="NCBI Taxonomy" id="382380"/>
    <lineage>
        <taxon>Eukaryota</taxon>
        <taxon>Sar</taxon>
        <taxon>Stramenopiles</taxon>
        <taxon>Ochrophyta</taxon>
        <taxon>Bacillariophyta</taxon>
        <taxon>Coscinodiscophyceae</taxon>
        <taxon>Thalassiosirophycidae</taxon>
        <taxon>Stephanodiscales</taxon>
        <taxon>Stephanodiscaceae</taxon>
        <taxon>Cyclostephanos</taxon>
    </lineage>
</organism>
<dbReference type="PRINTS" id="PR00081">
    <property type="entry name" value="GDHRDH"/>
</dbReference>
<name>A0ABD3SF56_9STRA</name>
<dbReference type="PANTHER" id="PTHR42901">
    <property type="entry name" value="ALCOHOL DEHYDROGENASE"/>
    <property type="match status" value="1"/>
</dbReference>
<evidence type="ECO:0000256" key="3">
    <source>
        <dbReference type="SAM" id="MobiDB-lite"/>
    </source>
</evidence>
<keyword evidence="5" id="KW-1185">Reference proteome</keyword>
<feature type="compositionally biased region" description="Polar residues" evidence="3">
    <location>
        <begin position="90"/>
        <end position="100"/>
    </location>
</feature>
<dbReference type="Proteomes" id="UP001530377">
    <property type="component" value="Unassembled WGS sequence"/>
</dbReference>
<evidence type="ECO:0000313" key="5">
    <source>
        <dbReference type="Proteomes" id="UP001530377"/>
    </source>
</evidence>
<proteinExistence type="inferred from homology"/>
<dbReference type="InterPro" id="IPR036291">
    <property type="entry name" value="NAD(P)-bd_dom_sf"/>
</dbReference>
<feature type="compositionally biased region" description="Basic and acidic residues" evidence="3">
    <location>
        <begin position="149"/>
        <end position="170"/>
    </location>
</feature>
<evidence type="ECO:0000256" key="2">
    <source>
        <dbReference type="ARBA" id="ARBA00023002"/>
    </source>
</evidence>
<dbReference type="EMBL" id="JALLPB020000048">
    <property type="protein sequence ID" value="KAL3823031.1"/>
    <property type="molecule type" value="Genomic_DNA"/>
</dbReference>
<dbReference type="SUPFAM" id="SSF51735">
    <property type="entry name" value="NAD(P)-binding Rossmann-fold domains"/>
    <property type="match status" value="1"/>
</dbReference>
<reference evidence="4 5" key="1">
    <citation type="submission" date="2024-10" db="EMBL/GenBank/DDBJ databases">
        <title>Updated reference genomes for cyclostephanoid diatoms.</title>
        <authorList>
            <person name="Roberts W.R."/>
            <person name="Alverson A.J."/>
        </authorList>
    </citation>
    <scope>NUCLEOTIDE SEQUENCE [LARGE SCALE GENOMIC DNA]</scope>
    <source>
        <strain evidence="4 5">AJA228-03</strain>
    </source>
</reference>
<dbReference type="Gene3D" id="3.40.50.720">
    <property type="entry name" value="NAD(P)-binding Rossmann-like Domain"/>
    <property type="match status" value="1"/>
</dbReference>
<dbReference type="PANTHER" id="PTHR42901:SF1">
    <property type="entry name" value="ALCOHOL DEHYDROGENASE"/>
    <property type="match status" value="1"/>
</dbReference>
<dbReference type="Pfam" id="PF00106">
    <property type="entry name" value="adh_short"/>
    <property type="match status" value="1"/>
</dbReference>
<comment type="caution">
    <text evidence="4">The sequence shown here is derived from an EMBL/GenBank/DDBJ whole genome shotgun (WGS) entry which is preliminary data.</text>
</comment>
<protein>
    <submittedName>
        <fullName evidence="4">Uncharacterized protein</fullName>
    </submittedName>
</protein>
<comment type="similarity">
    <text evidence="1">Belongs to the short-chain dehydrogenases/reductases (SDR) family.</text>
</comment>
<dbReference type="AlphaFoldDB" id="A0ABD3SF56"/>
<feature type="region of interest" description="Disordered" evidence="3">
    <location>
        <begin position="83"/>
        <end position="170"/>
    </location>
</feature>
<feature type="compositionally biased region" description="Polar residues" evidence="3">
    <location>
        <begin position="126"/>
        <end position="139"/>
    </location>
</feature>